<dbReference type="SUPFAM" id="SSF52777">
    <property type="entry name" value="CoA-dependent acyltransferases"/>
    <property type="match status" value="1"/>
</dbReference>
<dbReference type="AlphaFoldDB" id="A0A2U1F8S5"/>
<comment type="caution">
    <text evidence="6">The sequence shown here is derived from an EMBL/GenBank/DDBJ whole genome shotgun (WGS) entry which is preliminary data.</text>
</comment>
<comment type="similarity">
    <text evidence="1">Belongs to the glycosyltransferase 28 family.</text>
</comment>
<dbReference type="GO" id="GO:0016020">
    <property type="term" value="C:membrane"/>
    <property type="evidence" value="ECO:0007669"/>
    <property type="project" value="GOC"/>
</dbReference>
<gene>
    <name evidence="6" type="ORF">C8D89_108190</name>
</gene>
<feature type="domain" description="Diacylglycerol glucosyltransferase N-terminal" evidence="4">
    <location>
        <begin position="33"/>
        <end position="184"/>
    </location>
</feature>
<evidence type="ECO:0000256" key="3">
    <source>
        <dbReference type="ARBA" id="ARBA00022679"/>
    </source>
</evidence>
<sequence>MVTEQALSRRHAGEHADGPHRVLLLTGSIGAGHDAAAAAVGEALAGRWPDAEVLTRDVLAGMGRGAPQAFSGVYAACVRTLPWLYGSYYALLVHAAFFRAGTRAVVGRWTARAIAPLLAEHRPDLVVATVPEGVQGLAHLRRAGRLPARAVVVLSDPAPQPLWCDADLDVHLVTTDEAARRVRRAAPGAEVRVVRWPVVSAFHPPHVSDVPGDGREHRSHGVLVAGGSLGFGDLPALARAVLAAGWDAVVAAPDPRVRARLDTLAAAHPGRLEVRRRIDDPAAVTRAVDAVVTTGGGASAFEALACTRPLLVADPIPGHGRDGARLLARAGLAELCPRPADLTAALRRLADPAVHAARVAALRDRPPGEDLASALTGPAGVTRVRPEDALFWHASTARVPQVLGARIVLATPADDTTDWPALVAGRVRERAGGIEVLARRLDDTGPLRWVPTVPDPARHVDPALREASDPDAATTAAVVGAPLDPRDVGWRLTVVRTGPREVSVLAAAHHVLGDGLAVTDALTRLLTDEGTGTPVATRTNGGTPADRVPIGRRLAGIAGIAALARRGVARRGALGDPTRGGAATTRLVTRVRDAAEVRAAARTHGTGTTVLVLAVVAEALAGPGTRPVRAMVPLTTRLTTGPGAGSRAAGNRTAAVAVDLPVGPQDVDARVAAVHAAVERARASGQADGAAAVLAALGWAPGAVSRAFARLTYRARFFHLIVSVMPGLGRPVHVGGALVREVVPVLPLAEGVGLAVGAIRWNRTLGIGITLDDEVLGDEGLPARVDEAWDAVVRGARPARARQDGHRR</sequence>
<evidence type="ECO:0000259" key="5">
    <source>
        <dbReference type="Pfam" id="PF06974"/>
    </source>
</evidence>
<dbReference type="Pfam" id="PF06925">
    <property type="entry name" value="MGDG_synth"/>
    <property type="match status" value="1"/>
</dbReference>
<evidence type="ECO:0000259" key="4">
    <source>
        <dbReference type="Pfam" id="PF06925"/>
    </source>
</evidence>
<dbReference type="InterPro" id="IPR009721">
    <property type="entry name" value="O-acyltransferase_WSD1_C"/>
</dbReference>
<evidence type="ECO:0000313" key="7">
    <source>
        <dbReference type="Proteomes" id="UP000245639"/>
    </source>
</evidence>
<evidence type="ECO:0000313" key="6">
    <source>
        <dbReference type="EMBL" id="PVZ08593.1"/>
    </source>
</evidence>
<dbReference type="OrthoDB" id="9810950at2"/>
<dbReference type="Gene3D" id="3.40.50.2000">
    <property type="entry name" value="Glycogen Phosphorylase B"/>
    <property type="match status" value="1"/>
</dbReference>
<dbReference type="EMBL" id="QEKW01000008">
    <property type="protein sequence ID" value="PVZ08593.1"/>
    <property type="molecule type" value="Genomic_DNA"/>
</dbReference>
<keyword evidence="7" id="KW-1185">Reference proteome</keyword>
<dbReference type="PANTHER" id="PTHR43025">
    <property type="entry name" value="MONOGALACTOSYLDIACYLGLYCEROL SYNTHASE"/>
    <property type="match status" value="1"/>
</dbReference>
<keyword evidence="3 6" id="KW-0808">Transferase</keyword>
<proteinExistence type="inferred from homology"/>
<dbReference type="SUPFAM" id="SSF53756">
    <property type="entry name" value="UDP-Glycosyltransferase/glycogen phosphorylase"/>
    <property type="match status" value="1"/>
</dbReference>
<dbReference type="GO" id="GO:0009247">
    <property type="term" value="P:glycolipid biosynthetic process"/>
    <property type="evidence" value="ECO:0007669"/>
    <property type="project" value="InterPro"/>
</dbReference>
<dbReference type="RefSeq" id="WP_116709280.1">
    <property type="nucleotide sequence ID" value="NZ_QEKW01000008.1"/>
</dbReference>
<evidence type="ECO:0000256" key="1">
    <source>
        <dbReference type="ARBA" id="ARBA00006962"/>
    </source>
</evidence>
<reference evidence="6 7" key="1">
    <citation type="submission" date="2018-04" db="EMBL/GenBank/DDBJ databases">
        <title>Genomic Encyclopedia of Type Strains, Phase IV (KMG-IV): sequencing the most valuable type-strain genomes for metagenomic binning, comparative biology and taxonomic classification.</title>
        <authorList>
            <person name="Goeker M."/>
        </authorList>
    </citation>
    <scope>NUCLEOTIDE SEQUENCE [LARGE SCALE GENOMIC DNA]</scope>
    <source>
        <strain evidence="6 7">DSM 45771</strain>
    </source>
</reference>
<organism evidence="6 7">
    <name type="scientific">Actinomycetospora cinnamomea</name>
    <dbReference type="NCBI Taxonomy" id="663609"/>
    <lineage>
        <taxon>Bacteria</taxon>
        <taxon>Bacillati</taxon>
        <taxon>Actinomycetota</taxon>
        <taxon>Actinomycetes</taxon>
        <taxon>Pseudonocardiales</taxon>
        <taxon>Pseudonocardiaceae</taxon>
        <taxon>Actinomycetospora</taxon>
    </lineage>
</organism>
<dbReference type="Pfam" id="PF06974">
    <property type="entry name" value="WS_DGAT_C"/>
    <property type="match status" value="1"/>
</dbReference>
<feature type="domain" description="O-acyltransferase WSD1 C-terminal" evidence="5">
    <location>
        <begin position="650"/>
        <end position="778"/>
    </location>
</feature>
<name>A0A2U1F8S5_9PSEU</name>
<dbReference type="InterPro" id="IPR009695">
    <property type="entry name" value="Diacylglyc_glucosyltr_N"/>
</dbReference>
<evidence type="ECO:0000256" key="2">
    <source>
        <dbReference type="ARBA" id="ARBA00022676"/>
    </source>
</evidence>
<protein>
    <submittedName>
        <fullName evidence="6">UDP-N-acetylglucosamine:LPS N-acetylglucosamine transferase</fullName>
    </submittedName>
</protein>
<dbReference type="GO" id="GO:0016758">
    <property type="term" value="F:hexosyltransferase activity"/>
    <property type="evidence" value="ECO:0007669"/>
    <property type="project" value="InterPro"/>
</dbReference>
<dbReference type="Proteomes" id="UP000245639">
    <property type="component" value="Unassembled WGS sequence"/>
</dbReference>
<keyword evidence="2" id="KW-0328">Glycosyltransferase</keyword>
<dbReference type="InterPro" id="IPR050519">
    <property type="entry name" value="Glycosyltransf_28_UgtP"/>
</dbReference>
<accession>A0A2U1F8S5</accession>
<dbReference type="PANTHER" id="PTHR43025:SF3">
    <property type="entry name" value="MONOGALACTOSYLDIACYLGLYCEROL SYNTHASE 1, CHLOROPLASTIC"/>
    <property type="match status" value="1"/>
</dbReference>